<protein>
    <submittedName>
        <fullName evidence="2">RHS repeat-associated protein</fullName>
    </submittedName>
</protein>
<dbReference type="Proteomes" id="UP001257909">
    <property type="component" value="Unassembled WGS sequence"/>
</dbReference>
<comment type="caution">
    <text evidence="2">The sequence shown here is derived from an EMBL/GenBank/DDBJ whole genome shotgun (WGS) entry which is preliminary data.</text>
</comment>
<dbReference type="NCBIfam" id="TIGR03696">
    <property type="entry name" value="Rhs_assc_core"/>
    <property type="match status" value="1"/>
</dbReference>
<feature type="region of interest" description="Disordered" evidence="1">
    <location>
        <begin position="286"/>
        <end position="355"/>
    </location>
</feature>
<keyword evidence="3" id="KW-1185">Reference proteome</keyword>
<dbReference type="PANTHER" id="PTHR32305:SF15">
    <property type="entry name" value="PROTEIN RHSA-RELATED"/>
    <property type="match status" value="1"/>
</dbReference>
<sequence>MSYSYDAVGNMLSKSDYGSGYQYGNSTKNLGGNAGPNAVRQVTKSGGSVVNFSYDNEGNLISGDGLAITYTSFKQPGSISRGGNNFSFSYGARLERVKEVRNGLTTFEIDKTYEKSSDGSWKLYLDDIAIISHNSTDGHKIAYSHKDRLGSSVTFTDHNGQVTGRRHYDAFGKPRQVSGALMEPAHRPKQLNFTDFAGVSNAGITRRGFTDHRHLDEVELIHMNGRGYDYNLGRFLSVDPIIQSPGNSQSLNPYSYIMNNPLAGTDPTGYSAKEPDDKEKVAVTGSRIKREATGGGIQSAGGSRVDVSMTGVGGAGNGATPQGKMTQQKQNSAVDTGSQKDAAAAQGGNSHAPLTDEQRQFAADGKMKEYWNSRHESEDPWALAGLALWDPEHSAVTDAHRDMAQVLKGRLIYEGVASGKLSPDANLNEVTSFMENVGIAVMRGHATAVQRDFTGKLGERWGVLDKYQAAVFHHKVFSNLGLSPYVYGGTPFGVGRFVPFIEGQAKLTNWFAGLNPNNKWHCLHMCFGRGYIANEDTHHDPAGR</sequence>
<evidence type="ECO:0000313" key="2">
    <source>
        <dbReference type="EMBL" id="MDR7123166.1"/>
    </source>
</evidence>
<dbReference type="InterPro" id="IPR050708">
    <property type="entry name" value="T6SS_VgrG/RHS"/>
</dbReference>
<accession>A0ABU1W5B8</accession>
<dbReference type="EMBL" id="JAVDWR010000043">
    <property type="protein sequence ID" value="MDR7123166.1"/>
    <property type="molecule type" value="Genomic_DNA"/>
</dbReference>
<gene>
    <name evidence="2" type="ORF">J2W69_004154</name>
</gene>
<evidence type="ECO:0000313" key="3">
    <source>
        <dbReference type="Proteomes" id="UP001257909"/>
    </source>
</evidence>
<dbReference type="PANTHER" id="PTHR32305">
    <property type="match status" value="1"/>
</dbReference>
<dbReference type="InterPro" id="IPR022385">
    <property type="entry name" value="Rhs_assc_core"/>
</dbReference>
<organism evidence="2 3">
    <name type="scientific">Rheinheimera soli</name>
    <dbReference type="NCBI Taxonomy" id="443616"/>
    <lineage>
        <taxon>Bacteria</taxon>
        <taxon>Pseudomonadati</taxon>
        <taxon>Pseudomonadota</taxon>
        <taxon>Gammaproteobacteria</taxon>
        <taxon>Chromatiales</taxon>
        <taxon>Chromatiaceae</taxon>
        <taxon>Rheinheimera</taxon>
    </lineage>
</organism>
<reference evidence="2 3" key="1">
    <citation type="submission" date="2023-07" db="EMBL/GenBank/DDBJ databases">
        <title>Sorghum-associated microbial communities from plants grown in Nebraska, USA.</title>
        <authorList>
            <person name="Schachtman D."/>
        </authorList>
    </citation>
    <scope>NUCLEOTIDE SEQUENCE [LARGE SCALE GENOMIC DNA]</scope>
    <source>
        <strain evidence="2 3">4138</strain>
    </source>
</reference>
<dbReference type="Gene3D" id="2.180.10.10">
    <property type="entry name" value="RHS repeat-associated core"/>
    <property type="match status" value="1"/>
</dbReference>
<proteinExistence type="predicted"/>
<feature type="compositionally biased region" description="Polar residues" evidence="1">
    <location>
        <begin position="319"/>
        <end position="339"/>
    </location>
</feature>
<evidence type="ECO:0000256" key="1">
    <source>
        <dbReference type="SAM" id="MobiDB-lite"/>
    </source>
</evidence>
<name>A0ABU1W5B8_9GAMM</name>